<reference evidence="1 2" key="1">
    <citation type="journal article" date="2015" name="Nature">
        <title>rRNA introns, odd ribosomes, and small enigmatic genomes across a large radiation of phyla.</title>
        <authorList>
            <person name="Brown C.T."/>
            <person name="Hug L.A."/>
            <person name="Thomas B.C."/>
            <person name="Sharon I."/>
            <person name="Castelle C.J."/>
            <person name="Singh A."/>
            <person name="Wilkins M.J."/>
            <person name="Williams K.H."/>
            <person name="Banfield J.F."/>
        </authorList>
    </citation>
    <scope>NUCLEOTIDE SEQUENCE [LARGE SCALE GENOMIC DNA]</scope>
</reference>
<proteinExistence type="predicted"/>
<dbReference type="STRING" id="1618446.UV61_C0005G0026"/>
<dbReference type="Proteomes" id="UP000034050">
    <property type="component" value="Unassembled WGS sequence"/>
</dbReference>
<name>A0A0G1CML7_9BACT</name>
<evidence type="ECO:0000313" key="2">
    <source>
        <dbReference type="Proteomes" id="UP000034050"/>
    </source>
</evidence>
<dbReference type="AlphaFoldDB" id="A0A0G1CML7"/>
<dbReference type="EMBL" id="LCFD01000005">
    <property type="protein sequence ID" value="KKS87005.1"/>
    <property type="molecule type" value="Genomic_DNA"/>
</dbReference>
<evidence type="ECO:0000313" key="1">
    <source>
        <dbReference type="EMBL" id="KKS87005.1"/>
    </source>
</evidence>
<sequence>MKEYLKDREPTPKEYRDYHIARLDFVHMSDTYDPRLHNPREKIIIARMQLLRSAHIVVKLLTDLFEELNDIRGLRIAVGGGLEDGCCEIRAGLIYDAGATPIIDLSLTTRY</sequence>
<organism evidence="1 2">
    <name type="scientific">Candidatus Gottesmanbacteria bacterium GW2011_GWB1_43_11</name>
    <dbReference type="NCBI Taxonomy" id="1618446"/>
    <lineage>
        <taxon>Bacteria</taxon>
        <taxon>Candidatus Gottesmaniibacteriota</taxon>
    </lineage>
</organism>
<accession>A0A0G1CML7</accession>
<comment type="caution">
    <text evidence="1">The sequence shown here is derived from an EMBL/GenBank/DDBJ whole genome shotgun (WGS) entry which is preliminary data.</text>
</comment>
<protein>
    <submittedName>
        <fullName evidence="1">Uncharacterized protein</fullName>
    </submittedName>
</protein>
<gene>
    <name evidence="1" type="ORF">UV61_C0005G0026</name>
</gene>